<dbReference type="Gene3D" id="3.40.250.10">
    <property type="entry name" value="Rhodanese-like domain"/>
    <property type="match status" value="1"/>
</dbReference>
<dbReference type="RefSeq" id="WP_114985491.1">
    <property type="nucleotide sequence ID" value="NZ_CP027806.1"/>
</dbReference>
<protein>
    <recommendedName>
        <fullName evidence="1">tRNA uridine(34) hydroxylase</fullName>
        <ecNumber evidence="1">1.14.-.-</ecNumber>
    </recommendedName>
    <alternativeName>
        <fullName evidence="1">tRNA hydroxylation protein O</fullName>
    </alternativeName>
</protein>
<comment type="function">
    <text evidence="1">Catalyzes oxygen-dependent 5-hydroxyuridine (ho5U) modification at position 34 in tRNAs.</text>
</comment>
<dbReference type="KEGG" id="cprv:CYPRO_3164"/>
<name>A0A345UPJ6_9BACT</name>
<dbReference type="Pfam" id="PF12368">
    <property type="entry name" value="Rhodanese_C"/>
    <property type="match status" value="1"/>
</dbReference>
<dbReference type="NCBIfam" id="NF001134">
    <property type="entry name" value="PRK00142.1-2"/>
    <property type="match status" value="1"/>
</dbReference>
<dbReference type="PROSITE" id="PS50206">
    <property type="entry name" value="RHODANESE_3"/>
    <property type="match status" value="1"/>
</dbReference>
<evidence type="ECO:0000313" key="4">
    <source>
        <dbReference type="Proteomes" id="UP000254808"/>
    </source>
</evidence>
<reference evidence="3 4" key="1">
    <citation type="submission" date="2018-03" db="EMBL/GenBank/DDBJ databases">
        <title>Phenotypic and genomic properties of Cyclonatronum proteinivorum gen. nov., sp. nov., a haloalkaliphilic bacteroidete from soda lakes possessing Na+-translocating rhodopsin.</title>
        <authorList>
            <person name="Toshchakov S.V."/>
            <person name="Korzhenkov A."/>
            <person name="Samarov N.I."/>
            <person name="Kublanov I.V."/>
            <person name="Muntyan M.S."/>
            <person name="Sorokin D.Y."/>
        </authorList>
    </citation>
    <scope>NUCLEOTIDE SEQUENCE [LARGE SCALE GENOMIC DNA]</scope>
    <source>
        <strain evidence="3 4">Omega</strain>
    </source>
</reference>
<accession>A0A345UPJ6</accession>
<dbReference type="Pfam" id="PF00581">
    <property type="entry name" value="Rhodanese"/>
    <property type="match status" value="1"/>
</dbReference>
<dbReference type="EC" id="1.14.-.-" evidence="1"/>
<evidence type="ECO:0000256" key="1">
    <source>
        <dbReference type="HAMAP-Rule" id="MF_00469"/>
    </source>
</evidence>
<dbReference type="SUPFAM" id="SSF52821">
    <property type="entry name" value="Rhodanese/Cell cycle control phosphatase"/>
    <property type="match status" value="1"/>
</dbReference>
<dbReference type="NCBIfam" id="NF001135">
    <property type="entry name" value="PRK00142.1-3"/>
    <property type="match status" value="1"/>
</dbReference>
<dbReference type="GO" id="GO:0006400">
    <property type="term" value="P:tRNA modification"/>
    <property type="evidence" value="ECO:0007669"/>
    <property type="project" value="UniProtKB-UniRule"/>
</dbReference>
<dbReference type="AlphaFoldDB" id="A0A345UPJ6"/>
<proteinExistence type="inferred from homology"/>
<keyword evidence="1" id="KW-0819">tRNA processing</keyword>
<dbReference type="GO" id="GO:0016705">
    <property type="term" value="F:oxidoreductase activity, acting on paired donors, with incorporation or reduction of molecular oxygen"/>
    <property type="evidence" value="ECO:0007669"/>
    <property type="project" value="UniProtKB-UniRule"/>
</dbReference>
<comment type="catalytic activity">
    <reaction evidence="1">
        <text>uridine(34) in tRNA + AH2 + O2 = 5-hydroxyuridine(34) in tRNA + A + H2O</text>
        <dbReference type="Rhea" id="RHEA:64224"/>
        <dbReference type="Rhea" id="RHEA-COMP:11727"/>
        <dbReference type="Rhea" id="RHEA-COMP:13381"/>
        <dbReference type="ChEBI" id="CHEBI:13193"/>
        <dbReference type="ChEBI" id="CHEBI:15377"/>
        <dbReference type="ChEBI" id="CHEBI:15379"/>
        <dbReference type="ChEBI" id="CHEBI:17499"/>
        <dbReference type="ChEBI" id="CHEBI:65315"/>
        <dbReference type="ChEBI" id="CHEBI:136877"/>
    </reaction>
</comment>
<dbReference type="CDD" id="cd01518">
    <property type="entry name" value="RHOD_YceA"/>
    <property type="match status" value="1"/>
</dbReference>
<dbReference type="InterPro" id="IPR020936">
    <property type="entry name" value="TrhO"/>
</dbReference>
<gene>
    <name evidence="1" type="primary">trhO</name>
    <name evidence="3" type="ORF">CYPRO_3164</name>
</gene>
<dbReference type="SMART" id="SM00450">
    <property type="entry name" value="RHOD"/>
    <property type="match status" value="1"/>
</dbReference>
<keyword evidence="4" id="KW-1185">Reference proteome</keyword>
<dbReference type="PANTHER" id="PTHR43268:SF3">
    <property type="entry name" value="RHODANESE-LIKE DOMAIN-CONTAINING PROTEIN 7-RELATED"/>
    <property type="match status" value="1"/>
</dbReference>
<dbReference type="InterPro" id="IPR040503">
    <property type="entry name" value="TRHO_N"/>
</dbReference>
<dbReference type="PANTHER" id="PTHR43268">
    <property type="entry name" value="THIOSULFATE SULFURTRANSFERASE/RHODANESE-LIKE DOMAIN-CONTAINING PROTEIN 2"/>
    <property type="match status" value="1"/>
</dbReference>
<dbReference type="Gene3D" id="3.30.70.100">
    <property type="match status" value="1"/>
</dbReference>
<dbReference type="InterPro" id="IPR001763">
    <property type="entry name" value="Rhodanese-like_dom"/>
</dbReference>
<evidence type="ECO:0000259" key="2">
    <source>
        <dbReference type="PROSITE" id="PS50206"/>
    </source>
</evidence>
<dbReference type="InterPro" id="IPR022111">
    <property type="entry name" value="Rhodanese_C"/>
</dbReference>
<feature type="domain" description="Rhodanese" evidence="2">
    <location>
        <begin position="123"/>
        <end position="219"/>
    </location>
</feature>
<organism evidence="3 4">
    <name type="scientific">Cyclonatronum proteinivorum</name>
    <dbReference type="NCBI Taxonomy" id="1457365"/>
    <lineage>
        <taxon>Bacteria</taxon>
        <taxon>Pseudomonadati</taxon>
        <taxon>Balneolota</taxon>
        <taxon>Balneolia</taxon>
        <taxon>Balneolales</taxon>
        <taxon>Cyclonatronaceae</taxon>
        <taxon>Cyclonatronum</taxon>
    </lineage>
</organism>
<dbReference type="Proteomes" id="UP000254808">
    <property type="component" value="Chromosome"/>
</dbReference>
<comment type="similarity">
    <text evidence="1">Belongs to the TrhO family.</text>
</comment>
<dbReference type="HAMAP" id="MF_00469">
    <property type="entry name" value="TrhO"/>
    <property type="match status" value="1"/>
</dbReference>
<keyword evidence="1" id="KW-0560">Oxidoreductase</keyword>
<sequence length="323" mass="36696">MFPVLLYYNFKPIADPQAFLQRQRDFCKVHGLLGRIYVSEEGINGTVSGSQEASEAYKQMLRAEPGFADTEFKEDEANTVPFARLSVKLRPEIVTIKSPIPLDPTTEGGRHLSPQEWKAIMESGDDYVIIDARNNYESKVGHFEGAILPDLKNFYDFPQWVDETAEQEIPKDKKVLMYCTGGIRCEKFSVLMKKKGWLDVNQLHGGILNYAKETGGVHFRGKCFVFDDRLVVPVNPEDEEPIAHCEITGVPADTYLNCANMECNRLFVCSEEGARLMEGACCETCKNQPYKRPFSPENAFAPFRKWYKYFGEDFKVRETGGCS</sequence>
<evidence type="ECO:0000313" key="3">
    <source>
        <dbReference type="EMBL" id="AXJ02398.1"/>
    </source>
</evidence>
<dbReference type="OrthoDB" id="9778326at2"/>
<dbReference type="InterPro" id="IPR036873">
    <property type="entry name" value="Rhodanese-like_dom_sf"/>
</dbReference>
<dbReference type="Pfam" id="PF17773">
    <property type="entry name" value="UPF0176_N"/>
    <property type="match status" value="1"/>
</dbReference>
<dbReference type="EMBL" id="CP027806">
    <property type="protein sequence ID" value="AXJ02398.1"/>
    <property type="molecule type" value="Genomic_DNA"/>
</dbReference>